<comment type="caution">
    <text evidence="1">The sequence shown here is derived from an EMBL/GenBank/DDBJ whole genome shotgun (WGS) entry which is preliminary data.</text>
</comment>
<accession>A0A565CP84</accession>
<evidence type="ECO:0000313" key="1">
    <source>
        <dbReference type="EMBL" id="VVB15528.1"/>
    </source>
</evidence>
<dbReference type="EMBL" id="CABITT030000008">
    <property type="protein sequence ID" value="VVB15528.1"/>
    <property type="molecule type" value="Genomic_DNA"/>
</dbReference>
<keyword evidence="2" id="KW-1185">Reference proteome</keyword>
<sequence length="90" mass="9714">MSPLRLFILHNLHPKISRKSALVPTSSIGRLFSRRSFVASDTCHGRASHYGRVDNGARPSGLLGHTPPCSCAAREDYHGGRCDVLGQGSD</sequence>
<gene>
    <name evidence="1" type="ORF">ANE_LOCUS25972</name>
</gene>
<dbReference type="AlphaFoldDB" id="A0A565CP84"/>
<evidence type="ECO:0000313" key="2">
    <source>
        <dbReference type="Proteomes" id="UP000489600"/>
    </source>
</evidence>
<reference evidence="1" key="1">
    <citation type="submission" date="2019-07" db="EMBL/GenBank/DDBJ databases">
        <authorList>
            <person name="Dittberner H."/>
        </authorList>
    </citation>
    <scope>NUCLEOTIDE SEQUENCE [LARGE SCALE GENOMIC DNA]</scope>
</reference>
<dbReference type="Proteomes" id="UP000489600">
    <property type="component" value="Unassembled WGS sequence"/>
</dbReference>
<protein>
    <submittedName>
        <fullName evidence="1">Uncharacterized protein</fullName>
    </submittedName>
</protein>
<organism evidence="1 2">
    <name type="scientific">Arabis nemorensis</name>
    <dbReference type="NCBI Taxonomy" id="586526"/>
    <lineage>
        <taxon>Eukaryota</taxon>
        <taxon>Viridiplantae</taxon>
        <taxon>Streptophyta</taxon>
        <taxon>Embryophyta</taxon>
        <taxon>Tracheophyta</taxon>
        <taxon>Spermatophyta</taxon>
        <taxon>Magnoliopsida</taxon>
        <taxon>eudicotyledons</taxon>
        <taxon>Gunneridae</taxon>
        <taxon>Pentapetalae</taxon>
        <taxon>rosids</taxon>
        <taxon>malvids</taxon>
        <taxon>Brassicales</taxon>
        <taxon>Brassicaceae</taxon>
        <taxon>Arabideae</taxon>
        <taxon>Arabis</taxon>
    </lineage>
</organism>
<proteinExistence type="predicted"/>
<name>A0A565CP84_9BRAS</name>